<feature type="transmembrane region" description="Helical" evidence="1">
    <location>
        <begin position="21"/>
        <end position="45"/>
    </location>
</feature>
<dbReference type="PANTHER" id="PTHR34219:SF3">
    <property type="entry name" value="BLL7967 PROTEIN"/>
    <property type="match status" value="1"/>
</dbReference>
<dbReference type="PATRIC" id="fig|344882.3.peg.2905"/>
<proteinExistence type="predicted"/>
<dbReference type="EMBL" id="LDJL01000007">
    <property type="protein sequence ID" value="KRG70116.1"/>
    <property type="molecule type" value="Genomic_DNA"/>
</dbReference>
<dbReference type="RefSeq" id="WP_057658053.1">
    <property type="nucleotide sequence ID" value="NZ_LDJL01000007.1"/>
</dbReference>
<feature type="transmembrane region" description="Helical" evidence="1">
    <location>
        <begin position="329"/>
        <end position="352"/>
    </location>
</feature>
<organism evidence="2 3">
    <name type="scientific">Pseudoxanthomonas dokdonensis</name>
    <dbReference type="NCBI Taxonomy" id="344882"/>
    <lineage>
        <taxon>Bacteria</taxon>
        <taxon>Pseudomonadati</taxon>
        <taxon>Pseudomonadota</taxon>
        <taxon>Gammaproteobacteria</taxon>
        <taxon>Lysobacterales</taxon>
        <taxon>Lysobacteraceae</taxon>
        <taxon>Pseudoxanthomonas</taxon>
    </lineage>
</organism>
<accession>A0A0R0CWM1</accession>
<keyword evidence="3" id="KW-1185">Reference proteome</keyword>
<keyword evidence="1" id="KW-1133">Transmembrane helix</keyword>
<evidence type="ECO:0000313" key="3">
    <source>
        <dbReference type="Proteomes" id="UP000052052"/>
    </source>
</evidence>
<dbReference type="InterPro" id="IPR005625">
    <property type="entry name" value="PepSY-ass_TM"/>
</dbReference>
<keyword evidence="1" id="KW-0472">Membrane</keyword>
<dbReference type="AlphaFoldDB" id="A0A0R0CWM1"/>
<dbReference type="OrthoDB" id="9776609at2"/>
<dbReference type="PANTHER" id="PTHR34219">
    <property type="entry name" value="IRON-REGULATED INNER MEMBRANE PROTEIN-RELATED"/>
    <property type="match status" value="1"/>
</dbReference>
<dbReference type="Proteomes" id="UP000052052">
    <property type="component" value="Unassembled WGS sequence"/>
</dbReference>
<comment type="caution">
    <text evidence="2">The sequence shown here is derived from an EMBL/GenBank/DDBJ whole genome shotgun (WGS) entry which is preliminary data.</text>
</comment>
<feature type="transmembrane region" description="Helical" evidence="1">
    <location>
        <begin position="192"/>
        <end position="213"/>
    </location>
</feature>
<keyword evidence="1" id="KW-0812">Transmembrane</keyword>
<name>A0A0R0CWM1_9GAMM</name>
<sequence>MPAPPRPASLRQRLRRGLAWLHLWLGLSVGTLLALVSLAGSVLVFHTTLLGQLQPALMQHKAVADGHVLDTILADWGAHGLRSLDLPRAELPVWQGYFADGSRGYFAPESGDLLLVRDTGNDPLMWLHHWHVELLGGESGKQLLGIVGWIALGMLLSGLYLWWPRRGQWRAGFKLHTQPPSRRWLSWHRVSGVLLLPLLLLAVLTGTGMIYSAGFRQVLTSLFGGEPAAVELPPSRVSANDFDGATVLLRAQRAWPDGRISRVSTPKAGVVTLRARGTGEWHPVGRSQIQLGGDGNGRVIVDDARRHRLGSRIHHAIYPLHIGSVGGAWMRWATALAGLMPAFLLVSGFLFWRRRRGVR</sequence>
<protein>
    <recommendedName>
        <fullName evidence="4">PepSY domain-containing protein</fullName>
    </recommendedName>
</protein>
<evidence type="ECO:0000256" key="1">
    <source>
        <dbReference type="SAM" id="Phobius"/>
    </source>
</evidence>
<gene>
    <name evidence="2" type="ORF">ABB29_07790</name>
</gene>
<evidence type="ECO:0008006" key="4">
    <source>
        <dbReference type="Google" id="ProtNLM"/>
    </source>
</evidence>
<evidence type="ECO:0000313" key="2">
    <source>
        <dbReference type="EMBL" id="KRG70116.1"/>
    </source>
</evidence>
<dbReference type="Pfam" id="PF03929">
    <property type="entry name" value="PepSY_TM"/>
    <property type="match status" value="1"/>
</dbReference>
<reference evidence="2 3" key="1">
    <citation type="submission" date="2015-05" db="EMBL/GenBank/DDBJ databases">
        <title>Genome sequencing and analysis of members of genus Stenotrophomonas.</title>
        <authorList>
            <person name="Patil P.P."/>
            <person name="Midha S."/>
            <person name="Patil P.B."/>
        </authorList>
    </citation>
    <scope>NUCLEOTIDE SEQUENCE [LARGE SCALE GENOMIC DNA]</scope>
    <source>
        <strain evidence="2 3">DSM 21858</strain>
    </source>
</reference>
<feature type="transmembrane region" description="Helical" evidence="1">
    <location>
        <begin position="143"/>
        <end position="163"/>
    </location>
</feature>
<dbReference type="STRING" id="344882.ABB29_07790"/>